<dbReference type="RefSeq" id="WP_054256324.1">
    <property type="nucleotide sequence ID" value="NZ_CYIG01000016.1"/>
</dbReference>
<organism evidence="11 12">
    <name type="scientific">Paenacidovorax caeni</name>
    <dbReference type="NCBI Taxonomy" id="343013"/>
    <lineage>
        <taxon>Bacteria</taxon>
        <taxon>Pseudomonadati</taxon>
        <taxon>Pseudomonadota</taxon>
        <taxon>Betaproteobacteria</taxon>
        <taxon>Burkholderiales</taxon>
        <taxon>Comamonadaceae</taxon>
        <taxon>Paenacidovorax</taxon>
    </lineage>
</organism>
<evidence type="ECO:0000313" key="12">
    <source>
        <dbReference type="Proteomes" id="UP000183656"/>
    </source>
</evidence>
<proteinExistence type="inferred from homology"/>
<keyword evidence="7 9" id="KW-1133">Transmembrane helix</keyword>
<dbReference type="Proteomes" id="UP000183656">
    <property type="component" value="Unassembled WGS sequence"/>
</dbReference>
<feature type="transmembrane region" description="Helical" evidence="9">
    <location>
        <begin position="147"/>
        <end position="172"/>
    </location>
</feature>
<evidence type="ECO:0000313" key="11">
    <source>
        <dbReference type="EMBL" id="SFU49723.1"/>
    </source>
</evidence>
<dbReference type="OrthoDB" id="9786910at2"/>
<feature type="domain" description="ABC transmembrane type-2" evidence="10">
    <location>
        <begin position="35"/>
        <end position="261"/>
    </location>
</feature>
<evidence type="ECO:0000256" key="7">
    <source>
        <dbReference type="ARBA" id="ARBA00022989"/>
    </source>
</evidence>
<feature type="transmembrane region" description="Helical" evidence="9">
    <location>
        <begin position="237"/>
        <end position="256"/>
    </location>
</feature>
<dbReference type="AlphaFoldDB" id="A0A1I7GMN5"/>
<dbReference type="Pfam" id="PF01061">
    <property type="entry name" value="ABC2_membrane"/>
    <property type="match status" value="1"/>
</dbReference>
<evidence type="ECO:0000256" key="4">
    <source>
        <dbReference type="ARBA" id="ARBA00022475"/>
    </source>
</evidence>
<evidence type="ECO:0000256" key="8">
    <source>
        <dbReference type="ARBA" id="ARBA00023136"/>
    </source>
</evidence>
<keyword evidence="4 9" id="KW-1003">Cell membrane</keyword>
<evidence type="ECO:0000256" key="3">
    <source>
        <dbReference type="ARBA" id="ARBA00022448"/>
    </source>
</evidence>
<dbReference type="InterPro" id="IPR047817">
    <property type="entry name" value="ABC2_TM_bact-type"/>
</dbReference>
<gene>
    <name evidence="11" type="ORF">SAMN04489707_100645</name>
</gene>
<comment type="subcellular location">
    <subcellularLocation>
        <location evidence="1 9">Cell inner membrane</location>
        <topology evidence="1 9">Multi-pass membrane protein</topology>
    </subcellularLocation>
</comment>
<evidence type="ECO:0000256" key="9">
    <source>
        <dbReference type="RuleBase" id="RU361157"/>
    </source>
</evidence>
<sequence length="266" mass="29087">MKMLAAQAAALWHARSLCWTLTRREISARYAGTALGVLWAYAQPLLTMAAYYLVFDVVFAMRLGAGAPTHAVGTYLIVGMLPWMAFGDALARGMTSLLEAASVLQKNALPPMLFPVRAVLASSVIYAPLLLLLVLAYAPLHRFAPALIALPALVLLQVVLCMLWGAVLAILAAALRDVAQLVTFALSLGIFLSPVLFPAHLFPETWRWALWLNPMTPWVSSYQGVLLQGAWTPLSHWIGMACWLIGGALLLQVLLVRSRDQLTDWL</sequence>
<keyword evidence="6 9" id="KW-0812">Transmembrane</keyword>
<evidence type="ECO:0000256" key="2">
    <source>
        <dbReference type="ARBA" id="ARBA00007783"/>
    </source>
</evidence>
<dbReference type="PANTHER" id="PTHR30413">
    <property type="entry name" value="INNER MEMBRANE TRANSPORT PERMEASE"/>
    <property type="match status" value="1"/>
</dbReference>
<dbReference type="EMBL" id="FPBX01000006">
    <property type="protein sequence ID" value="SFU49723.1"/>
    <property type="molecule type" value="Genomic_DNA"/>
</dbReference>
<evidence type="ECO:0000256" key="6">
    <source>
        <dbReference type="ARBA" id="ARBA00022692"/>
    </source>
</evidence>
<dbReference type="STRING" id="343013.SAMN04489707_100645"/>
<dbReference type="GO" id="GO:0005886">
    <property type="term" value="C:plasma membrane"/>
    <property type="evidence" value="ECO:0007669"/>
    <property type="project" value="UniProtKB-SubCell"/>
</dbReference>
<dbReference type="PROSITE" id="PS51012">
    <property type="entry name" value="ABC_TM2"/>
    <property type="match status" value="1"/>
</dbReference>
<feature type="transmembrane region" description="Helical" evidence="9">
    <location>
        <begin position="40"/>
        <end position="60"/>
    </location>
</feature>
<evidence type="ECO:0000256" key="1">
    <source>
        <dbReference type="ARBA" id="ARBA00004429"/>
    </source>
</evidence>
<feature type="transmembrane region" description="Helical" evidence="9">
    <location>
        <begin position="114"/>
        <end position="135"/>
    </location>
</feature>
<accession>A0A1I7GMN5</accession>
<feature type="transmembrane region" description="Helical" evidence="9">
    <location>
        <begin position="72"/>
        <end position="94"/>
    </location>
</feature>
<comment type="similarity">
    <text evidence="2 9">Belongs to the ABC-2 integral membrane protein family.</text>
</comment>
<keyword evidence="5" id="KW-0997">Cell inner membrane</keyword>
<reference evidence="11 12" key="1">
    <citation type="submission" date="2016-10" db="EMBL/GenBank/DDBJ databases">
        <authorList>
            <person name="de Groot N.N."/>
        </authorList>
    </citation>
    <scope>NUCLEOTIDE SEQUENCE [LARGE SCALE GENOMIC DNA]</scope>
    <source>
        <strain evidence="11 12">R-24608</strain>
    </source>
</reference>
<dbReference type="GO" id="GO:0015920">
    <property type="term" value="P:lipopolysaccharide transport"/>
    <property type="evidence" value="ECO:0007669"/>
    <property type="project" value="TreeGrafter"/>
</dbReference>
<dbReference type="InterPro" id="IPR013525">
    <property type="entry name" value="ABC2_TM"/>
</dbReference>
<keyword evidence="3 9" id="KW-0813">Transport</keyword>
<dbReference type="GO" id="GO:0140359">
    <property type="term" value="F:ABC-type transporter activity"/>
    <property type="evidence" value="ECO:0007669"/>
    <property type="project" value="InterPro"/>
</dbReference>
<evidence type="ECO:0000256" key="5">
    <source>
        <dbReference type="ARBA" id="ARBA00022519"/>
    </source>
</evidence>
<keyword evidence="8 9" id="KW-0472">Membrane</keyword>
<name>A0A1I7GMN5_9BURK</name>
<feature type="transmembrane region" description="Helical" evidence="9">
    <location>
        <begin position="178"/>
        <end position="197"/>
    </location>
</feature>
<evidence type="ECO:0000259" key="10">
    <source>
        <dbReference type="PROSITE" id="PS51012"/>
    </source>
</evidence>
<protein>
    <recommendedName>
        <fullName evidence="9">Transport permease protein</fullName>
    </recommendedName>
</protein>
<keyword evidence="12" id="KW-1185">Reference proteome</keyword>
<dbReference type="PANTHER" id="PTHR30413:SF8">
    <property type="entry name" value="TRANSPORT PERMEASE PROTEIN"/>
    <property type="match status" value="1"/>
</dbReference>